<dbReference type="PIRSF" id="PIRSF000398">
    <property type="entry name" value="M_m6A_EcoRV"/>
    <property type="match status" value="1"/>
</dbReference>
<evidence type="ECO:0000313" key="8">
    <source>
        <dbReference type="EMBL" id="MEE2023569.1"/>
    </source>
</evidence>
<comment type="similarity">
    <text evidence="1 7">Belongs to the N(4)/N(6)-methyltransferase family.</text>
</comment>
<evidence type="ECO:0000256" key="6">
    <source>
        <dbReference type="ARBA" id="ARBA00047942"/>
    </source>
</evidence>
<reference evidence="8 9" key="1">
    <citation type="submission" date="2023-06" db="EMBL/GenBank/DDBJ databases">
        <title>Alkalimonas sp., MEB004 an alkaliphilic bacterium isolated from Lonar Lake, India.</title>
        <authorList>
            <person name="Joshi A."/>
            <person name="Thite S."/>
        </authorList>
    </citation>
    <scope>NUCLEOTIDE SEQUENCE [LARGE SCALE GENOMIC DNA]</scope>
    <source>
        <strain evidence="8 9">MEB004</strain>
    </source>
</reference>
<protein>
    <recommendedName>
        <fullName evidence="2 7">Site-specific DNA-methyltransferase (adenine-specific)</fullName>
        <ecNumber evidence="2 7">2.1.1.72</ecNumber>
    </recommendedName>
</protein>
<dbReference type="NCBIfam" id="TIGR00571">
    <property type="entry name" value="dam"/>
    <property type="match status" value="1"/>
</dbReference>
<dbReference type="Proteomes" id="UP001339167">
    <property type="component" value="Unassembled WGS sequence"/>
</dbReference>
<keyword evidence="4 7" id="KW-0808">Transferase</keyword>
<evidence type="ECO:0000256" key="7">
    <source>
        <dbReference type="RuleBase" id="RU361257"/>
    </source>
</evidence>
<dbReference type="InterPro" id="IPR023095">
    <property type="entry name" value="Ade_MeTrfase_dom_2"/>
</dbReference>
<dbReference type="InterPro" id="IPR012263">
    <property type="entry name" value="M_m6A_EcoRV"/>
</dbReference>
<keyword evidence="5 7" id="KW-0949">S-adenosyl-L-methionine</keyword>
<dbReference type="PANTHER" id="PTHR30481">
    <property type="entry name" value="DNA ADENINE METHYLASE"/>
    <property type="match status" value="1"/>
</dbReference>
<comment type="catalytic activity">
    <reaction evidence="6 7">
        <text>a 2'-deoxyadenosine in DNA + S-adenosyl-L-methionine = an N(6)-methyl-2'-deoxyadenosine in DNA + S-adenosyl-L-homocysteine + H(+)</text>
        <dbReference type="Rhea" id="RHEA:15197"/>
        <dbReference type="Rhea" id="RHEA-COMP:12418"/>
        <dbReference type="Rhea" id="RHEA-COMP:12419"/>
        <dbReference type="ChEBI" id="CHEBI:15378"/>
        <dbReference type="ChEBI" id="CHEBI:57856"/>
        <dbReference type="ChEBI" id="CHEBI:59789"/>
        <dbReference type="ChEBI" id="CHEBI:90615"/>
        <dbReference type="ChEBI" id="CHEBI:90616"/>
        <dbReference type="EC" id="2.1.1.72"/>
    </reaction>
</comment>
<evidence type="ECO:0000256" key="4">
    <source>
        <dbReference type="ARBA" id="ARBA00022679"/>
    </source>
</evidence>
<dbReference type="InterPro" id="IPR029063">
    <property type="entry name" value="SAM-dependent_MTases_sf"/>
</dbReference>
<evidence type="ECO:0000313" key="9">
    <source>
        <dbReference type="Proteomes" id="UP001339167"/>
    </source>
</evidence>
<dbReference type="GO" id="GO:0032259">
    <property type="term" value="P:methylation"/>
    <property type="evidence" value="ECO:0007669"/>
    <property type="project" value="UniProtKB-KW"/>
</dbReference>
<name>A0ABU7JCZ4_9GAMM</name>
<evidence type="ECO:0000256" key="3">
    <source>
        <dbReference type="ARBA" id="ARBA00022603"/>
    </source>
</evidence>
<evidence type="ECO:0000256" key="5">
    <source>
        <dbReference type="ARBA" id="ARBA00022691"/>
    </source>
</evidence>
<organism evidence="8 9">
    <name type="scientific">Alkalimonas mucilaginosa</name>
    <dbReference type="NCBI Taxonomy" id="3057676"/>
    <lineage>
        <taxon>Bacteria</taxon>
        <taxon>Pseudomonadati</taxon>
        <taxon>Pseudomonadota</taxon>
        <taxon>Gammaproteobacteria</taxon>
        <taxon>Alkalimonas</taxon>
    </lineage>
</organism>
<accession>A0ABU7JCZ4</accession>
<sequence>MSTVINRPFLKWAGGKAKLAHRIAQVLPKARCLVEPFVGAGSIFLNTDYEHYILSDINRDLINTYQQLKDQPKAFIADAAAFFVPENNTDSRFRELKEIFNTTGDQYEKALLFIYLNRFCFNGLCRYNKSGQFNVSFGKYKAPYFPADELAFFANKLSRAELHCRSFEKAFYQMPDDCVIYCDPPYVPLSETANFTSYSSDGFGVAHQRYLARLASNWQVPVVISNHNTQFTRQLYKGAELQFFDVQRSISTNGEKREKAKEVLALFADKQEAA</sequence>
<proteinExistence type="inferred from homology"/>
<dbReference type="EMBL" id="JAUGZK010000003">
    <property type="protein sequence ID" value="MEE2023569.1"/>
    <property type="molecule type" value="Genomic_DNA"/>
</dbReference>
<evidence type="ECO:0000256" key="1">
    <source>
        <dbReference type="ARBA" id="ARBA00006594"/>
    </source>
</evidence>
<keyword evidence="3 7" id="KW-0489">Methyltransferase</keyword>
<dbReference type="PANTHER" id="PTHR30481:SF3">
    <property type="entry name" value="DNA ADENINE METHYLASE"/>
    <property type="match status" value="1"/>
</dbReference>
<dbReference type="RefSeq" id="WP_330086924.1">
    <property type="nucleotide sequence ID" value="NZ_JAUGZK010000003.1"/>
</dbReference>
<dbReference type="Pfam" id="PF02086">
    <property type="entry name" value="MethyltransfD12"/>
    <property type="match status" value="1"/>
</dbReference>
<dbReference type="Gene3D" id="3.40.50.150">
    <property type="entry name" value="Vaccinia Virus protein VP39"/>
    <property type="match status" value="1"/>
</dbReference>
<dbReference type="InterPro" id="IPR012327">
    <property type="entry name" value="MeTrfase_D12"/>
</dbReference>
<dbReference type="SUPFAM" id="SSF53335">
    <property type="entry name" value="S-adenosyl-L-methionine-dependent methyltransferases"/>
    <property type="match status" value="1"/>
</dbReference>
<comment type="caution">
    <text evidence="8">The sequence shown here is derived from an EMBL/GenBank/DDBJ whole genome shotgun (WGS) entry which is preliminary data.</text>
</comment>
<gene>
    <name evidence="8" type="ORF">QWF21_04865</name>
</gene>
<evidence type="ECO:0000256" key="2">
    <source>
        <dbReference type="ARBA" id="ARBA00011900"/>
    </source>
</evidence>
<keyword evidence="9" id="KW-1185">Reference proteome</keyword>
<dbReference type="PROSITE" id="PS00092">
    <property type="entry name" value="N6_MTASE"/>
    <property type="match status" value="1"/>
</dbReference>
<dbReference type="EC" id="2.1.1.72" evidence="2 7"/>
<dbReference type="GO" id="GO:0009007">
    <property type="term" value="F:site-specific DNA-methyltransferase (adenine-specific) activity"/>
    <property type="evidence" value="ECO:0007669"/>
    <property type="project" value="UniProtKB-EC"/>
</dbReference>
<dbReference type="InterPro" id="IPR002052">
    <property type="entry name" value="DNA_methylase_N6_adenine_CS"/>
</dbReference>
<dbReference type="PRINTS" id="PR00505">
    <property type="entry name" value="D12N6MTFRASE"/>
</dbReference>
<dbReference type="Gene3D" id="1.10.1020.10">
    <property type="entry name" value="Adenine-specific Methyltransferase, Domain 2"/>
    <property type="match status" value="1"/>
</dbReference>